<comment type="caution">
    <text evidence="1">The sequence shown here is derived from an EMBL/GenBank/DDBJ whole genome shotgun (WGS) entry which is preliminary data.</text>
</comment>
<sequence length="180" mass="20692">MALPFSQAPWTLVCTALWSGWFLVSLAAQLFPRHRMIRALRRRDPFGLIPGFRFFSETESIIRIQVSHDPEGRHWQTLPAYNSFSWWTPLWNSASRRDHLVTAYVVGLIELAEKVPVTEHHERALLWTPYAALSAFCREQAARQGATQVRFRLQRAPVNAANPSFTVVFCSPSLSVRETR</sequence>
<keyword evidence="2" id="KW-1185">Reference proteome</keyword>
<name>A0A8J7Q9C9_9BACT</name>
<protein>
    <submittedName>
        <fullName evidence="1">Uncharacterized protein</fullName>
    </submittedName>
</protein>
<reference evidence="1" key="1">
    <citation type="submission" date="2021-03" db="EMBL/GenBank/DDBJ databases">
        <authorList>
            <person name="Wang G."/>
        </authorList>
    </citation>
    <scope>NUCLEOTIDE SEQUENCE</scope>
    <source>
        <strain evidence="1">KCTC 12899</strain>
    </source>
</reference>
<dbReference type="RefSeq" id="WP_207860249.1">
    <property type="nucleotide sequence ID" value="NZ_JAFREP010000016.1"/>
</dbReference>
<evidence type="ECO:0000313" key="2">
    <source>
        <dbReference type="Proteomes" id="UP000664417"/>
    </source>
</evidence>
<dbReference type="AlphaFoldDB" id="A0A8J7Q9C9"/>
<proteinExistence type="predicted"/>
<evidence type="ECO:0000313" key="1">
    <source>
        <dbReference type="EMBL" id="MBO1320295.1"/>
    </source>
</evidence>
<dbReference type="Proteomes" id="UP000664417">
    <property type="component" value="Unassembled WGS sequence"/>
</dbReference>
<accession>A0A8J7Q9C9</accession>
<organism evidence="1 2">
    <name type="scientific">Acanthopleuribacter pedis</name>
    <dbReference type="NCBI Taxonomy" id="442870"/>
    <lineage>
        <taxon>Bacteria</taxon>
        <taxon>Pseudomonadati</taxon>
        <taxon>Acidobacteriota</taxon>
        <taxon>Holophagae</taxon>
        <taxon>Acanthopleuribacterales</taxon>
        <taxon>Acanthopleuribacteraceae</taxon>
        <taxon>Acanthopleuribacter</taxon>
    </lineage>
</organism>
<dbReference type="EMBL" id="JAFREP010000016">
    <property type="protein sequence ID" value="MBO1320295.1"/>
    <property type="molecule type" value="Genomic_DNA"/>
</dbReference>
<gene>
    <name evidence="1" type="ORF">J3U88_17605</name>
</gene>